<sequence>WCNVTALIPKEWHDEIGGFDESMKTWEDVDYHWRMARAGKCYIRIDQELMVYRFYSGVRREEGLSDWQSVVEYLEKKYERIEVVGCPCRGGRARVIKKPPPVGRITEERPGALYDDEEYVMIEYLHPNRGNHPVVGHVTKTKYGNRGGGSKFLVNIKDVEAQPHLFKQLESGVTAPKQPISSTESPVAL</sequence>
<accession>X1F2W4</accession>
<dbReference type="InterPro" id="IPR029044">
    <property type="entry name" value="Nucleotide-diphossugar_trans"/>
</dbReference>
<feature type="compositionally biased region" description="Polar residues" evidence="1">
    <location>
        <begin position="179"/>
        <end position="189"/>
    </location>
</feature>
<dbReference type="Gene3D" id="3.90.550.10">
    <property type="entry name" value="Spore Coat Polysaccharide Biosynthesis Protein SpsA, Chain A"/>
    <property type="match status" value="1"/>
</dbReference>
<proteinExistence type="predicted"/>
<gene>
    <name evidence="2" type="ORF">S03H2_13809</name>
</gene>
<evidence type="ECO:0000256" key="1">
    <source>
        <dbReference type="SAM" id="MobiDB-lite"/>
    </source>
</evidence>
<dbReference type="AlphaFoldDB" id="X1F2W4"/>
<reference evidence="2" key="1">
    <citation type="journal article" date="2014" name="Front. Microbiol.">
        <title>High frequency of phylogenetically diverse reductive dehalogenase-homologous genes in deep subseafloor sedimentary metagenomes.</title>
        <authorList>
            <person name="Kawai M."/>
            <person name="Futagami T."/>
            <person name="Toyoda A."/>
            <person name="Takaki Y."/>
            <person name="Nishi S."/>
            <person name="Hori S."/>
            <person name="Arai W."/>
            <person name="Tsubouchi T."/>
            <person name="Morono Y."/>
            <person name="Uchiyama I."/>
            <person name="Ito T."/>
            <person name="Fujiyama A."/>
            <person name="Inagaki F."/>
            <person name="Takami H."/>
        </authorList>
    </citation>
    <scope>NUCLEOTIDE SEQUENCE</scope>
    <source>
        <strain evidence="2">Expedition CK06-06</strain>
    </source>
</reference>
<feature type="non-terminal residue" evidence="2">
    <location>
        <position position="1"/>
    </location>
</feature>
<comment type="caution">
    <text evidence="2">The sequence shown here is derived from an EMBL/GenBank/DDBJ whole genome shotgun (WGS) entry which is preliminary data.</text>
</comment>
<dbReference type="EMBL" id="BARU01007004">
    <property type="protein sequence ID" value="GAH39946.1"/>
    <property type="molecule type" value="Genomic_DNA"/>
</dbReference>
<evidence type="ECO:0000313" key="2">
    <source>
        <dbReference type="EMBL" id="GAH39946.1"/>
    </source>
</evidence>
<dbReference type="SUPFAM" id="SSF53448">
    <property type="entry name" value="Nucleotide-diphospho-sugar transferases"/>
    <property type="match status" value="1"/>
</dbReference>
<name>X1F2W4_9ZZZZ</name>
<protein>
    <submittedName>
        <fullName evidence="2">Uncharacterized protein</fullName>
    </submittedName>
</protein>
<organism evidence="2">
    <name type="scientific">marine sediment metagenome</name>
    <dbReference type="NCBI Taxonomy" id="412755"/>
    <lineage>
        <taxon>unclassified sequences</taxon>
        <taxon>metagenomes</taxon>
        <taxon>ecological metagenomes</taxon>
    </lineage>
</organism>
<feature type="region of interest" description="Disordered" evidence="1">
    <location>
        <begin position="170"/>
        <end position="189"/>
    </location>
</feature>